<sequence>MGLRRLEDAIHSVIIRRLTPEWLPFLPGASYWVPPKKLPPQVLDVIGMAAQPLSDEEFLSMTTVRGWPSSSYYVDGKAPRRIKPKAKEATESEDDEGNTSSFNIVFRSFRMQNFKEREKWGARVIITMDGKELSTSLNPARSCSAQRMSI</sequence>
<name>A0AAV7EMW8_ARIFI</name>
<reference evidence="1 2" key="1">
    <citation type="submission" date="2021-07" db="EMBL/GenBank/DDBJ databases">
        <title>The Aristolochia fimbriata genome: insights into angiosperm evolution, floral development and chemical biosynthesis.</title>
        <authorList>
            <person name="Jiao Y."/>
        </authorList>
    </citation>
    <scope>NUCLEOTIDE SEQUENCE [LARGE SCALE GENOMIC DNA]</scope>
    <source>
        <strain evidence="1">IBCAS-2021</strain>
        <tissue evidence="1">Leaf</tissue>
    </source>
</reference>
<comment type="caution">
    <text evidence="1">The sequence shown here is derived from an EMBL/GenBank/DDBJ whole genome shotgun (WGS) entry which is preliminary data.</text>
</comment>
<dbReference type="PANTHER" id="PTHR33972">
    <property type="entry name" value="EXPRESSED PROTEIN"/>
    <property type="match status" value="1"/>
</dbReference>
<dbReference type="AlphaFoldDB" id="A0AAV7EMW8"/>
<dbReference type="Proteomes" id="UP000825729">
    <property type="component" value="Unassembled WGS sequence"/>
</dbReference>
<dbReference type="EMBL" id="JAINDJ010000004">
    <property type="protein sequence ID" value="KAG9449231.1"/>
    <property type="molecule type" value="Genomic_DNA"/>
</dbReference>
<organism evidence="1 2">
    <name type="scientific">Aristolochia fimbriata</name>
    <name type="common">White veined hardy Dutchman's pipe vine</name>
    <dbReference type="NCBI Taxonomy" id="158543"/>
    <lineage>
        <taxon>Eukaryota</taxon>
        <taxon>Viridiplantae</taxon>
        <taxon>Streptophyta</taxon>
        <taxon>Embryophyta</taxon>
        <taxon>Tracheophyta</taxon>
        <taxon>Spermatophyta</taxon>
        <taxon>Magnoliopsida</taxon>
        <taxon>Magnoliidae</taxon>
        <taxon>Piperales</taxon>
        <taxon>Aristolochiaceae</taxon>
        <taxon>Aristolochia</taxon>
    </lineage>
</organism>
<protein>
    <submittedName>
        <fullName evidence="1">Uncharacterized protein</fullName>
    </submittedName>
</protein>
<proteinExistence type="predicted"/>
<accession>A0AAV7EMW8</accession>
<gene>
    <name evidence="1" type="ORF">H6P81_009196</name>
</gene>
<dbReference type="PANTHER" id="PTHR33972:SF2">
    <property type="entry name" value="OS04G0606700 PROTEIN"/>
    <property type="match status" value="1"/>
</dbReference>
<evidence type="ECO:0000313" key="1">
    <source>
        <dbReference type="EMBL" id="KAG9449231.1"/>
    </source>
</evidence>
<keyword evidence="2" id="KW-1185">Reference proteome</keyword>
<evidence type="ECO:0000313" key="2">
    <source>
        <dbReference type="Proteomes" id="UP000825729"/>
    </source>
</evidence>